<evidence type="ECO:0000256" key="1">
    <source>
        <dbReference type="ARBA" id="ARBA00012513"/>
    </source>
</evidence>
<feature type="domain" description="Protein kinase" evidence="7">
    <location>
        <begin position="74"/>
        <end position="425"/>
    </location>
</feature>
<proteinExistence type="predicted"/>
<dbReference type="Gene3D" id="1.10.510.10">
    <property type="entry name" value="Transferase(Phosphotransferase) domain 1"/>
    <property type="match status" value="1"/>
</dbReference>
<organism evidence="8 9">
    <name type="scientific">Pseudocercospora fijiensis (strain CIRAD86)</name>
    <name type="common">Black leaf streak disease fungus</name>
    <name type="synonym">Mycosphaerella fijiensis</name>
    <dbReference type="NCBI Taxonomy" id="383855"/>
    <lineage>
        <taxon>Eukaryota</taxon>
        <taxon>Fungi</taxon>
        <taxon>Dikarya</taxon>
        <taxon>Ascomycota</taxon>
        <taxon>Pezizomycotina</taxon>
        <taxon>Dothideomycetes</taxon>
        <taxon>Dothideomycetidae</taxon>
        <taxon>Mycosphaerellales</taxon>
        <taxon>Mycosphaerellaceae</taxon>
        <taxon>Pseudocercospora</taxon>
    </lineage>
</organism>
<feature type="compositionally biased region" description="Low complexity" evidence="6">
    <location>
        <begin position="583"/>
        <end position="594"/>
    </location>
</feature>
<dbReference type="VEuPathDB" id="FungiDB:MYCFIDRAFT_193051"/>
<keyword evidence="5" id="KW-0067">ATP-binding</keyword>
<feature type="compositionally biased region" description="Acidic residues" evidence="6">
    <location>
        <begin position="710"/>
        <end position="728"/>
    </location>
</feature>
<sequence length="734" mass="82148">MVEYRLPSLSPPPTPPLKQRLRNAKAGNGRPNKNLPGAFPASPPKLTALLNPSKKRLAESNLVPGPGKGFRPSKRARITLDEGPSSPWREDRQREWFVNVRDRNNNLVRAVAKELAEKPGEVDWEAIYSMYRKLQNQYLVRLLDFTTLGDKTGAERGPTHWEAWEYCDGKPNTIGRILAQTPAGVEEPFVWHVLTSLLRAVLWLHEGRTEVDPWAMEEPNWTPIVHNNINPDTIFLTAPREGQVYGQVKLGNFTRCRLLHERNSLERRQNINLFKAPEGQGQEDFEAPELSWYISRDPEVLNLSPRSMLRFLDQRGLEDEASEPFGGRSDLWSIGAVVVALMGGAYVPESREEVYEPYSKARGFAMRSLELAREGKDRWQAHMFPQSYSLSLRVCLEKLLIFDPAKRFSISEALHFVSTKWDRWRKLDAGCKPWQKPGAKKGPGLKGILKKVAPALPKAMPFLGDDEEDLYTSGAQPLPTVPQTTTDRPGFKTWRQRNEDNEATQNHLGSRGYFKPGTSTTRPTIGYGSLAWAQARRREREAAEAARAALRPAAPSRPKPARAAPRGPAASPPTMPRRGPGQVRVSRSSGLSVSDPLRYRPKLHASVNTDRREEFFGGGGDTADAGGEVTQNDTSNTDNDAALAAALQEEEYAEPVPRRRGRRRATAQNRPTLDTIAEETEIDEIDEYDDPVGQDLAADEGRIDYRSGDFDDDFVTDADQGDGGEEYEMSGALQ</sequence>
<dbReference type="EMBL" id="KB446555">
    <property type="protein sequence ID" value="EME89035.1"/>
    <property type="molecule type" value="Genomic_DNA"/>
</dbReference>
<evidence type="ECO:0000313" key="8">
    <source>
        <dbReference type="EMBL" id="EME89035.1"/>
    </source>
</evidence>
<feature type="region of interest" description="Disordered" evidence="6">
    <location>
        <begin position="1"/>
        <end position="44"/>
    </location>
</feature>
<accession>N1Q862</accession>
<dbReference type="GeneID" id="19335310"/>
<dbReference type="PANTHER" id="PTHR43671:SF13">
    <property type="entry name" value="SERINE_THREONINE-PROTEIN KINASE NEK2"/>
    <property type="match status" value="1"/>
</dbReference>
<keyword evidence="9" id="KW-1185">Reference proteome</keyword>
<evidence type="ECO:0000256" key="2">
    <source>
        <dbReference type="ARBA" id="ARBA00022679"/>
    </source>
</evidence>
<dbReference type="Proteomes" id="UP000016932">
    <property type="component" value="Unassembled WGS sequence"/>
</dbReference>
<evidence type="ECO:0000256" key="6">
    <source>
        <dbReference type="SAM" id="MobiDB-lite"/>
    </source>
</evidence>
<reference evidence="8 9" key="1">
    <citation type="journal article" date="2012" name="PLoS Pathog.">
        <title>Diverse lifestyles and strategies of plant pathogenesis encoded in the genomes of eighteen Dothideomycetes fungi.</title>
        <authorList>
            <person name="Ohm R.A."/>
            <person name="Feau N."/>
            <person name="Henrissat B."/>
            <person name="Schoch C.L."/>
            <person name="Horwitz B.A."/>
            <person name="Barry K.W."/>
            <person name="Condon B.J."/>
            <person name="Copeland A.C."/>
            <person name="Dhillon B."/>
            <person name="Glaser F."/>
            <person name="Hesse C.N."/>
            <person name="Kosti I."/>
            <person name="LaButti K."/>
            <person name="Lindquist E.A."/>
            <person name="Lucas S."/>
            <person name="Salamov A.A."/>
            <person name="Bradshaw R.E."/>
            <person name="Ciuffetti L."/>
            <person name="Hamelin R.C."/>
            <person name="Kema G.H.J."/>
            <person name="Lawrence C."/>
            <person name="Scott J.A."/>
            <person name="Spatafora J.W."/>
            <person name="Turgeon B.G."/>
            <person name="de Wit P.J.G.M."/>
            <person name="Zhong S."/>
            <person name="Goodwin S.B."/>
            <person name="Grigoriev I.V."/>
        </authorList>
    </citation>
    <scope>NUCLEOTIDE SEQUENCE [LARGE SCALE GENOMIC DNA]</scope>
    <source>
        <strain evidence="8 9">CIRAD86</strain>
    </source>
</reference>
<dbReference type="GO" id="GO:0004674">
    <property type="term" value="F:protein serine/threonine kinase activity"/>
    <property type="evidence" value="ECO:0007669"/>
    <property type="project" value="UniProtKB-EC"/>
</dbReference>
<dbReference type="KEGG" id="pfj:MYCFIDRAFT_193051"/>
<dbReference type="SMART" id="SM00220">
    <property type="entry name" value="S_TKc"/>
    <property type="match status" value="1"/>
</dbReference>
<evidence type="ECO:0000259" key="7">
    <source>
        <dbReference type="PROSITE" id="PS50011"/>
    </source>
</evidence>
<evidence type="ECO:0000256" key="5">
    <source>
        <dbReference type="ARBA" id="ARBA00022840"/>
    </source>
</evidence>
<feature type="compositionally biased region" description="Low complexity" evidence="6">
    <location>
        <begin position="545"/>
        <end position="569"/>
    </location>
</feature>
<dbReference type="PANTHER" id="PTHR43671">
    <property type="entry name" value="SERINE/THREONINE-PROTEIN KINASE NEK"/>
    <property type="match status" value="1"/>
</dbReference>
<dbReference type="STRING" id="383855.N1Q862"/>
<dbReference type="InterPro" id="IPR011009">
    <property type="entry name" value="Kinase-like_dom_sf"/>
</dbReference>
<dbReference type="EC" id="2.7.11.1" evidence="1"/>
<dbReference type="GO" id="GO:0005524">
    <property type="term" value="F:ATP binding"/>
    <property type="evidence" value="ECO:0007669"/>
    <property type="project" value="UniProtKB-KW"/>
</dbReference>
<dbReference type="HOGENOM" id="CLU_377725_0_0_1"/>
<dbReference type="PROSITE" id="PS50011">
    <property type="entry name" value="PROTEIN_KINASE_DOM"/>
    <property type="match status" value="1"/>
</dbReference>
<dbReference type="eggNOG" id="ENOG502RHCT">
    <property type="taxonomic scope" value="Eukaryota"/>
</dbReference>
<protein>
    <recommendedName>
        <fullName evidence="1">non-specific serine/threonine protein kinase</fullName>
        <ecNumber evidence="1">2.7.11.1</ecNumber>
    </recommendedName>
</protein>
<feature type="region of interest" description="Disordered" evidence="6">
    <location>
        <begin position="542"/>
        <end position="734"/>
    </location>
</feature>
<dbReference type="SUPFAM" id="SSF56112">
    <property type="entry name" value="Protein kinase-like (PK-like)"/>
    <property type="match status" value="1"/>
</dbReference>
<evidence type="ECO:0000256" key="3">
    <source>
        <dbReference type="ARBA" id="ARBA00022741"/>
    </source>
</evidence>
<feature type="compositionally biased region" description="Acidic residues" evidence="6">
    <location>
        <begin position="676"/>
        <end position="692"/>
    </location>
</feature>
<dbReference type="AlphaFoldDB" id="N1Q862"/>
<keyword evidence="4" id="KW-0418">Kinase</keyword>
<keyword evidence="2" id="KW-0808">Transferase</keyword>
<name>N1Q862_PSEFD</name>
<gene>
    <name evidence="8" type="ORF">MYCFIDRAFT_193051</name>
</gene>
<feature type="region of interest" description="Disordered" evidence="6">
    <location>
        <begin position="471"/>
        <end position="525"/>
    </location>
</feature>
<keyword evidence="3" id="KW-0547">Nucleotide-binding</keyword>
<dbReference type="InterPro" id="IPR050660">
    <property type="entry name" value="NEK_Ser/Thr_kinase"/>
</dbReference>
<dbReference type="InterPro" id="IPR000719">
    <property type="entry name" value="Prot_kinase_dom"/>
</dbReference>
<feature type="compositionally biased region" description="Basic and acidic residues" evidence="6">
    <location>
        <begin position="699"/>
        <end position="709"/>
    </location>
</feature>
<evidence type="ECO:0000256" key="4">
    <source>
        <dbReference type="ARBA" id="ARBA00022777"/>
    </source>
</evidence>
<dbReference type="OrthoDB" id="310217at2759"/>
<feature type="region of interest" description="Disordered" evidence="6">
    <location>
        <begin position="57"/>
        <end position="86"/>
    </location>
</feature>
<evidence type="ECO:0000313" key="9">
    <source>
        <dbReference type="Proteomes" id="UP000016932"/>
    </source>
</evidence>
<dbReference type="RefSeq" id="XP_007921832.1">
    <property type="nucleotide sequence ID" value="XM_007923641.1"/>
</dbReference>